<feature type="signal peptide" evidence="1">
    <location>
        <begin position="1"/>
        <end position="28"/>
    </location>
</feature>
<dbReference type="RefSeq" id="WP_145736434.1">
    <property type="nucleotide sequence ID" value="NZ_VITR01000025.1"/>
</dbReference>
<reference evidence="2 3" key="1">
    <citation type="submission" date="2019-06" db="EMBL/GenBank/DDBJ databases">
        <title>Genomic Encyclopedia of Type Strains, Phase IV (KMG-V): Genome sequencing to study the core and pangenomes of soil and plant-associated prokaryotes.</title>
        <authorList>
            <person name="Whitman W."/>
        </authorList>
    </citation>
    <scope>NUCLEOTIDE SEQUENCE [LARGE SCALE GENOMIC DNA]</scope>
    <source>
        <strain evidence="2 3">BR 11622</strain>
    </source>
</reference>
<protein>
    <submittedName>
        <fullName evidence="2">Tetratricopeptide repeat protein</fullName>
    </submittedName>
</protein>
<dbReference type="Pfam" id="PF14559">
    <property type="entry name" value="TPR_19"/>
    <property type="match status" value="1"/>
</dbReference>
<proteinExistence type="predicted"/>
<evidence type="ECO:0000313" key="3">
    <source>
        <dbReference type="Proteomes" id="UP000315751"/>
    </source>
</evidence>
<dbReference type="OrthoDB" id="9812424at2"/>
<dbReference type="InterPro" id="IPR011990">
    <property type="entry name" value="TPR-like_helical_dom_sf"/>
</dbReference>
<comment type="caution">
    <text evidence="2">The sequence shown here is derived from an EMBL/GenBank/DDBJ whole genome shotgun (WGS) entry which is preliminary data.</text>
</comment>
<dbReference type="Proteomes" id="UP000315751">
    <property type="component" value="Unassembled WGS sequence"/>
</dbReference>
<name>A0A560GLQ4_9PROT</name>
<dbReference type="EMBL" id="VITR01000025">
    <property type="protein sequence ID" value="TWB34544.1"/>
    <property type="molecule type" value="Genomic_DNA"/>
</dbReference>
<gene>
    <name evidence="2" type="ORF">FBZ90_12514</name>
</gene>
<keyword evidence="1" id="KW-0732">Signal</keyword>
<organism evidence="2 3">
    <name type="scientific">Nitrospirillum amazonense</name>
    <dbReference type="NCBI Taxonomy" id="28077"/>
    <lineage>
        <taxon>Bacteria</taxon>
        <taxon>Pseudomonadati</taxon>
        <taxon>Pseudomonadota</taxon>
        <taxon>Alphaproteobacteria</taxon>
        <taxon>Rhodospirillales</taxon>
        <taxon>Azospirillaceae</taxon>
        <taxon>Nitrospirillum</taxon>
    </lineage>
</organism>
<dbReference type="Gene3D" id="1.25.40.10">
    <property type="entry name" value="Tetratricopeptide repeat domain"/>
    <property type="match status" value="1"/>
</dbReference>
<accession>A0A560GLQ4</accession>
<evidence type="ECO:0000256" key="1">
    <source>
        <dbReference type="SAM" id="SignalP"/>
    </source>
</evidence>
<keyword evidence="3" id="KW-1185">Reference proteome</keyword>
<sequence>MTRSVSALPRQVALLLALSLPATPAAWAADTLPVAQSGAAEATAPAMMTALATVERDWSHITFEMTDRDARTQAMTALVARTAQLAANYPGHAEPLIWQALAISSQAGLQGGLGALPLARQARTLLETAGRLDYRAVGGAVPTSLGSLYYKVPGFPLGFGDDDKARRYLEEGLAINPDGLDANYFYGDFLAEQGEYRKAAEVLTHALAAPPTPDRPVWDAGRRVEIRTLLTRVQQKLAAG</sequence>
<dbReference type="SUPFAM" id="SSF48452">
    <property type="entry name" value="TPR-like"/>
    <property type="match status" value="1"/>
</dbReference>
<feature type="chain" id="PRO_5022207146" evidence="1">
    <location>
        <begin position="29"/>
        <end position="240"/>
    </location>
</feature>
<evidence type="ECO:0000313" key="2">
    <source>
        <dbReference type="EMBL" id="TWB34544.1"/>
    </source>
</evidence>
<dbReference type="AlphaFoldDB" id="A0A560GLQ4"/>